<keyword evidence="2" id="KW-1185">Reference proteome</keyword>
<evidence type="ECO:0000313" key="1">
    <source>
        <dbReference type="EMBL" id="KAI3351109.1"/>
    </source>
</evidence>
<dbReference type="Proteomes" id="UP000831701">
    <property type="component" value="Chromosome 24"/>
</dbReference>
<proteinExistence type="predicted"/>
<protein>
    <submittedName>
        <fullName evidence="1">Uncharacterized protein</fullName>
    </submittedName>
</protein>
<name>A0ACB8V695_9TELE</name>
<organism evidence="1 2">
    <name type="scientific">Scortum barcoo</name>
    <name type="common">barcoo grunter</name>
    <dbReference type="NCBI Taxonomy" id="214431"/>
    <lineage>
        <taxon>Eukaryota</taxon>
        <taxon>Metazoa</taxon>
        <taxon>Chordata</taxon>
        <taxon>Craniata</taxon>
        <taxon>Vertebrata</taxon>
        <taxon>Euteleostomi</taxon>
        <taxon>Actinopterygii</taxon>
        <taxon>Neopterygii</taxon>
        <taxon>Teleostei</taxon>
        <taxon>Neoteleostei</taxon>
        <taxon>Acanthomorphata</taxon>
        <taxon>Eupercaria</taxon>
        <taxon>Centrarchiformes</taxon>
        <taxon>Terapontoidei</taxon>
        <taxon>Terapontidae</taxon>
        <taxon>Scortum</taxon>
    </lineage>
</organism>
<gene>
    <name evidence="1" type="ORF">L3Q82_005677</name>
</gene>
<evidence type="ECO:0000313" key="2">
    <source>
        <dbReference type="Proteomes" id="UP000831701"/>
    </source>
</evidence>
<comment type="caution">
    <text evidence="1">The sequence shown here is derived from an EMBL/GenBank/DDBJ whole genome shotgun (WGS) entry which is preliminary data.</text>
</comment>
<accession>A0ACB8V695</accession>
<sequence>MVLIHVGGRLRRIDSSSPTDINPILLDPRHAVTKHLIKNTDAQLHHPRPDRVLAEMRRHYWVLRGRQSIKKYQRACAGCMKWKGKPVVLRMVDLPSARLRLLKPPFFSTGVDCFGPYMVKAGSQSEKRWGIIFKCLTTRSIHLDLLTSLDTDAFLLALRRFIAQRGTPFEVLSDQGTNFRGAD</sequence>
<dbReference type="EMBL" id="CM041554">
    <property type="protein sequence ID" value="KAI3351109.1"/>
    <property type="molecule type" value="Genomic_DNA"/>
</dbReference>
<reference evidence="1" key="1">
    <citation type="submission" date="2022-04" db="EMBL/GenBank/DDBJ databases">
        <title>Jade perch genome.</title>
        <authorList>
            <person name="Chao B."/>
        </authorList>
    </citation>
    <scope>NUCLEOTIDE SEQUENCE</scope>
    <source>
        <strain evidence="1">CB-2022</strain>
    </source>
</reference>